<feature type="compositionally biased region" description="Basic and acidic residues" evidence="2">
    <location>
        <begin position="80"/>
        <end position="89"/>
    </location>
</feature>
<dbReference type="EMBL" id="JACGWN010000013">
    <property type="protein sequence ID" value="KAL0410905.1"/>
    <property type="molecule type" value="Genomic_DNA"/>
</dbReference>
<keyword evidence="1" id="KW-0175">Coiled coil</keyword>
<evidence type="ECO:0000256" key="1">
    <source>
        <dbReference type="SAM" id="Coils"/>
    </source>
</evidence>
<feature type="compositionally biased region" description="Polar residues" evidence="2">
    <location>
        <begin position="93"/>
        <end position="108"/>
    </location>
</feature>
<evidence type="ECO:0000313" key="3">
    <source>
        <dbReference type="EMBL" id="KAL0410905.1"/>
    </source>
</evidence>
<proteinExistence type="predicted"/>
<sequence length="166" mass="18251">MEEFEANSVMLRLRHLRKNLEELDREFGRLAVNAQVARQVQRADLDIVQTIIRSSLVASTALWNALQELIRKTSTSVMTRELREHDPKHALRVQSSRPVAADSSTACTRPSPDSGEMKTIESKGVQTSDDSSQPNTSGVKEGEISLRPMTGTSKASTNELISSSSA</sequence>
<protein>
    <submittedName>
        <fullName evidence="3">Uncharacterized protein</fullName>
    </submittedName>
</protein>
<comment type="caution">
    <text evidence="3">The sequence shown here is derived from an EMBL/GenBank/DDBJ whole genome shotgun (WGS) entry which is preliminary data.</text>
</comment>
<feature type="region of interest" description="Disordered" evidence="2">
    <location>
        <begin position="80"/>
        <end position="166"/>
    </location>
</feature>
<feature type="coiled-coil region" evidence="1">
    <location>
        <begin position="6"/>
        <end position="33"/>
    </location>
</feature>
<dbReference type="AlphaFoldDB" id="A0AAW2U0T4"/>
<gene>
    <name evidence="3" type="ORF">Slati_3680200</name>
</gene>
<reference evidence="3" key="2">
    <citation type="journal article" date="2024" name="Plant">
        <title>Genomic evolution and insights into agronomic trait innovations of Sesamum species.</title>
        <authorList>
            <person name="Miao H."/>
            <person name="Wang L."/>
            <person name="Qu L."/>
            <person name="Liu H."/>
            <person name="Sun Y."/>
            <person name="Le M."/>
            <person name="Wang Q."/>
            <person name="Wei S."/>
            <person name="Zheng Y."/>
            <person name="Lin W."/>
            <person name="Duan Y."/>
            <person name="Cao H."/>
            <person name="Xiong S."/>
            <person name="Wang X."/>
            <person name="Wei L."/>
            <person name="Li C."/>
            <person name="Ma Q."/>
            <person name="Ju M."/>
            <person name="Zhao R."/>
            <person name="Li G."/>
            <person name="Mu C."/>
            <person name="Tian Q."/>
            <person name="Mei H."/>
            <person name="Zhang T."/>
            <person name="Gao T."/>
            <person name="Zhang H."/>
        </authorList>
    </citation>
    <scope>NUCLEOTIDE SEQUENCE</scope>
    <source>
        <strain evidence="3">KEN1</strain>
    </source>
</reference>
<accession>A0AAW2U0T4</accession>
<feature type="compositionally biased region" description="Polar residues" evidence="2">
    <location>
        <begin position="150"/>
        <end position="166"/>
    </location>
</feature>
<organism evidence="3">
    <name type="scientific">Sesamum latifolium</name>
    <dbReference type="NCBI Taxonomy" id="2727402"/>
    <lineage>
        <taxon>Eukaryota</taxon>
        <taxon>Viridiplantae</taxon>
        <taxon>Streptophyta</taxon>
        <taxon>Embryophyta</taxon>
        <taxon>Tracheophyta</taxon>
        <taxon>Spermatophyta</taxon>
        <taxon>Magnoliopsida</taxon>
        <taxon>eudicotyledons</taxon>
        <taxon>Gunneridae</taxon>
        <taxon>Pentapetalae</taxon>
        <taxon>asterids</taxon>
        <taxon>lamiids</taxon>
        <taxon>Lamiales</taxon>
        <taxon>Pedaliaceae</taxon>
        <taxon>Sesamum</taxon>
    </lineage>
</organism>
<feature type="compositionally biased region" description="Polar residues" evidence="2">
    <location>
        <begin position="124"/>
        <end position="138"/>
    </location>
</feature>
<reference evidence="3" key="1">
    <citation type="submission" date="2020-06" db="EMBL/GenBank/DDBJ databases">
        <authorList>
            <person name="Li T."/>
            <person name="Hu X."/>
            <person name="Zhang T."/>
            <person name="Song X."/>
            <person name="Zhang H."/>
            <person name="Dai N."/>
            <person name="Sheng W."/>
            <person name="Hou X."/>
            <person name="Wei L."/>
        </authorList>
    </citation>
    <scope>NUCLEOTIDE SEQUENCE</scope>
    <source>
        <strain evidence="3">KEN1</strain>
        <tissue evidence="3">Leaf</tissue>
    </source>
</reference>
<name>A0AAW2U0T4_9LAMI</name>
<evidence type="ECO:0000256" key="2">
    <source>
        <dbReference type="SAM" id="MobiDB-lite"/>
    </source>
</evidence>